<reference evidence="3" key="1">
    <citation type="submission" date="2020-12" db="EMBL/GenBank/DDBJ databases">
        <title>Vagococcus allomyrinae sp. nov. and Enterococcus lavae sp. nov., isolated from the larvae of Allomyrina dichotoma.</title>
        <authorList>
            <person name="Lee S.D."/>
        </authorList>
    </citation>
    <scope>NUCLEOTIDE SEQUENCE</scope>
    <source>
        <strain evidence="3">BWB3-3</strain>
    </source>
</reference>
<dbReference type="Gene3D" id="3.40.50.150">
    <property type="entry name" value="Vaccinia Virus protein VP39"/>
    <property type="match status" value="1"/>
</dbReference>
<dbReference type="RefSeq" id="WP_209524875.1">
    <property type="nucleotide sequence ID" value="NZ_JAEEGA010000002.1"/>
</dbReference>
<protein>
    <submittedName>
        <fullName evidence="3">Class I SAM-dependent methyltransferase</fullName>
    </submittedName>
</protein>
<dbReference type="Proteomes" id="UP000674938">
    <property type="component" value="Unassembled WGS sequence"/>
</dbReference>
<dbReference type="InterPro" id="IPR052933">
    <property type="entry name" value="DNA_Protect_Modify"/>
</dbReference>
<comment type="caution">
    <text evidence="3">The sequence shown here is derived from an EMBL/GenBank/DDBJ whole genome shotgun (WGS) entry which is preliminary data.</text>
</comment>
<dbReference type="GO" id="GO:0008170">
    <property type="term" value="F:N-methyltransferase activity"/>
    <property type="evidence" value="ECO:0007669"/>
    <property type="project" value="InterPro"/>
</dbReference>
<dbReference type="InterPro" id="IPR016843">
    <property type="entry name" value="S-AdoMet-dep_Ade-MeTrfase_prd"/>
</dbReference>
<keyword evidence="3" id="KW-0489">Methyltransferase</keyword>
<name>A0A940STR3_9ENTE</name>
<dbReference type="PANTHER" id="PTHR41313">
    <property type="entry name" value="ADENINE-SPECIFIC METHYLTRANSFERASE"/>
    <property type="match status" value="1"/>
</dbReference>
<keyword evidence="3" id="KW-0808">Transferase</keyword>
<evidence type="ECO:0000259" key="1">
    <source>
        <dbReference type="Pfam" id="PF02384"/>
    </source>
</evidence>
<gene>
    <name evidence="3" type="ORF">I6N95_03010</name>
</gene>
<feature type="domain" description="YtxK-like N-terminal helical" evidence="2">
    <location>
        <begin position="10"/>
        <end position="88"/>
    </location>
</feature>
<evidence type="ECO:0000313" key="4">
    <source>
        <dbReference type="Proteomes" id="UP000674938"/>
    </source>
</evidence>
<dbReference type="PANTHER" id="PTHR41313:SF1">
    <property type="entry name" value="DNA METHYLASE ADENINE-SPECIFIC DOMAIN-CONTAINING PROTEIN"/>
    <property type="match status" value="1"/>
</dbReference>
<feature type="domain" description="DNA methylase adenine-specific" evidence="1">
    <location>
        <begin position="101"/>
        <end position="313"/>
    </location>
</feature>
<organism evidence="3 4">
    <name type="scientific">Vagococcus allomyrinae</name>
    <dbReference type="NCBI Taxonomy" id="2794353"/>
    <lineage>
        <taxon>Bacteria</taxon>
        <taxon>Bacillati</taxon>
        <taxon>Bacillota</taxon>
        <taxon>Bacilli</taxon>
        <taxon>Lactobacillales</taxon>
        <taxon>Enterococcaceae</taxon>
        <taxon>Vagococcus</taxon>
    </lineage>
</organism>
<dbReference type="Pfam" id="PF02384">
    <property type="entry name" value="N6_Mtase"/>
    <property type="match status" value="1"/>
</dbReference>
<accession>A0A940STR3</accession>
<dbReference type="Pfam" id="PF21106">
    <property type="entry name" value="YtxK_like"/>
    <property type="match status" value="1"/>
</dbReference>
<proteinExistence type="predicted"/>
<dbReference type="GO" id="GO:0003677">
    <property type="term" value="F:DNA binding"/>
    <property type="evidence" value="ECO:0007669"/>
    <property type="project" value="InterPro"/>
</dbReference>
<dbReference type="EMBL" id="JAEEGA010000002">
    <property type="protein sequence ID" value="MBP1039974.1"/>
    <property type="molecule type" value="Genomic_DNA"/>
</dbReference>
<dbReference type="GO" id="GO:0032259">
    <property type="term" value="P:methylation"/>
    <property type="evidence" value="ECO:0007669"/>
    <property type="project" value="UniProtKB-KW"/>
</dbReference>
<dbReference type="Gene3D" id="1.10.150.470">
    <property type="match status" value="1"/>
</dbReference>
<evidence type="ECO:0000313" key="3">
    <source>
        <dbReference type="EMBL" id="MBP1039974.1"/>
    </source>
</evidence>
<dbReference type="InterPro" id="IPR029063">
    <property type="entry name" value="SAM-dependent_MTases_sf"/>
</dbReference>
<sequence length="336" mass="37818">MPQNKIETGFQLLETSIKFIQSALEIPFIDAYIENGENMNDGYQVRVLDHQPDEETKGLIETNYQAFQQLELTSEEKRKVSQLLLLKGTMAEPLQPNHQLTPDALGFLFVYLVEELVGKTHQSVAINDLTVGMGNLIQTVMLSLQEAGYAVNGTGVDVDDALLAVAAVNAQWFETPLQLFHQDSLQHLLVEPADVTVADLPVGFYPNDEQARKFVTGAKEGHSYAHHLLMEQSMTYVKEDGFGLFLVPRDFLETEQASELKQWLTEKVYLQGILQLPDSLFKAKHSQKSIIIIQNHGETSRQAKEVLLASVPSLKNGEQLQRFFKQFSTWKAQNIS</sequence>
<dbReference type="SUPFAM" id="SSF53335">
    <property type="entry name" value="S-adenosyl-L-methionine-dependent methyltransferases"/>
    <property type="match status" value="1"/>
</dbReference>
<keyword evidence="4" id="KW-1185">Reference proteome</keyword>
<dbReference type="AlphaFoldDB" id="A0A940STR3"/>
<dbReference type="PIRSF" id="PIRSF026567">
    <property type="entry name" value="Adenine_mtase_bact_prd"/>
    <property type="match status" value="1"/>
</dbReference>
<dbReference type="InterPro" id="IPR048375">
    <property type="entry name" value="YtxK-like_N"/>
</dbReference>
<dbReference type="InterPro" id="IPR003356">
    <property type="entry name" value="DNA_methylase_A-5"/>
</dbReference>
<evidence type="ECO:0000259" key="2">
    <source>
        <dbReference type="Pfam" id="PF21106"/>
    </source>
</evidence>